<evidence type="ECO:0000256" key="1">
    <source>
        <dbReference type="SAM" id="Phobius"/>
    </source>
</evidence>
<evidence type="ECO:0000313" key="2">
    <source>
        <dbReference type="EMBL" id="QBP18476.1"/>
    </source>
</evidence>
<name>A0A4P6ZL15_9LACO</name>
<keyword evidence="3" id="KW-1185">Reference proteome</keyword>
<gene>
    <name evidence="2" type="ORF">ELX58_04855</name>
</gene>
<dbReference type="EMBL" id="CP034726">
    <property type="protein sequence ID" value="QBP18476.1"/>
    <property type="molecule type" value="Genomic_DNA"/>
</dbReference>
<dbReference type="RefSeq" id="WP_133442035.1">
    <property type="nucleotide sequence ID" value="NZ_CP034726.1"/>
</dbReference>
<feature type="transmembrane region" description="Helical" evidence="1">
    <location>
        <begin position="162"/>
        <end position="183"/>
    </location>
</feature>
<feature type="transmembrane region" description="Helical" evidence="1">
    <location>
        <begin position="48"/>
        <end position="73"/>
    </location>
</feature>
<dbReference type="OrthoDB" id="258743at2"/>
<feature type="transmembrane region" description="Helical" evidence="1">
    <location>
        <begin position="195"/>
        <end position="223"/>
    </location>
</feature>
<feature type="transmembrane region" description="Helical" evidence="1">
    <location>
        <begin position="109"/>
        <end position="130"/>
    </location>
</feature>
<dbReference type="KEGG" id="lji:ELX58_04855"/>
<organism evidence="2 3">
    <name type="scientific">Acetilactobacillus jinshanensis</name>
    <dbReference type="NCBI Taxonomy" id="1720083"/>
    <lineage>
        <taxon>Bacteria</taxon>
        <taxon>Bacillati</taxon>
        <taxon>Bacillota</taxon>
        <taxon>Bacilli</taxon>
        <taxon>Lactobacillales</taxon>
        <taxon>Lactobacillaceae</taxon>
        <taxon>Acetilactobacillus</taxon>
    </lineage>
</organism>
<accession>A0A4P6ZL15</accession>
<proteinExistence type="predicted"/>
<dbReference type="Proteomes" id="UP000294321">
    <property type="component" value="Chromosome"/>
</dbReference>
<feature type="transmembrane region" description="Helical" evidence="1">
    <location>
        <begin position="229"/>
        <end position="253"/>
    </location>
</feature>
<sequence length="256" mass="28703">MNYINGHLIIFMLLALVIMPLVTAEILRLLGNYTKQRLVDNFGNNSQIVIGGLGVIIHELAHLITACIFLHCIGKFSLLEPRAYQYTGNLGYVNHYWHAGNLYESLGNFFTGLAPCFVCSEVLWMIHGFLFSTPTYNYSGAYNLSGAFKLALTNVMYPFGNFSWQLIIYLILIVMISSTGYGLSSDDMRNVYSGLPYWIGLLIIIYILVAFLGLSSGLITLLWKATVMWLTFLGLGLIYIVTSLIVIDFVAFCKNI</sequence>
<evidence type="ECO:0000313" key="3">
    <source>
        <dbReference type="Proteomes" id="UP000294321"/>
    </source>
</evidence>
<reference evidence="3" key="1">
    <citation type="submission" date="2018-12" db="EMBL/GenBank/DDBJ databases">
        <title>A new species of lactobacillus.</title>
        <authorList>
            <person name="Jian Y."/>
            <person name="Xin L."/>
            <person name="Hong Z.J."/>
            <person name="Ming L.Z."/>
            <person name="Hong X.Z."/>
        </authorList>
    </citation>
    <scope>NUCLEOTIDE SEQUENCE [LARGE SCALE GENOMIC DNA]</scope>
    <source>
        <strain evidence="3">HSLZ-75</strain>
    </source>
</reference>
<keyword evidence="1" id="KW-1133">Transmembrane helix</keyword>
<protein>
    <submittedName>
        <fullName evidence="2">Uncharacterized protein</fullName>
    </submittedName>
</protein>
<keyword evidence="1" id="KW-0812">Transmembrane</keyword>
<keyword evidence="1" id="KW-0472">Membrane</keyword>
<dbReference type="AlphaFoldDB" id="A0A4P6ZL15"/>